<dbReference type="RefSeq" id="WP_021296880.1">
    <property type="nucleotide sequence ID" value="NZ_AURB01000137.1"/>
</dbReference>
<organism evidence="7 8">
    <name type="scientific">Alicyclobacillus acidoterrestris (strain ATCC 49025 / DSM 3922 / CIP 106132 / NCIMB 13137 / GD3B)</name>
    <dbReference type="NCBI Taxonomy" id="1356854"/>
    <lineage>
        <taxon>Bacteria</taxon>
        <taxon>Bacillati</taxon>
        <taxon>Bacillota</taxon>
        <taxon>Bacilli</taxon>
        <taxon>Bacillales</taxon>
        <taxon>Alicyclobacillaceae</taxon>
        <taxon>Alicyclobacillus</taxon>
    </lineage>
</organism>
<dbReference type="OrthoDB" id="333278at2"/>
<dbReference type="InterPro" id="IPR036866">
    <property type="entry name" value="RibonucZ/Hydroxyglut_hydro"/>
</dbReference>
<dbReference type="EMBL" id="CP080467">
    <property type="protein sequence ID" value="UNO48447.1"/>
    <property type="molecule type" value="Genomic_DNA"/>
</dbReference>
<comment type="cofactor">
    <cofactor evidence="1">
        <name>Zn(2+)</name>
        <dbReference type="ChEBI" id="CHEBI:29105"/>
    </cofactor>
</comment>
<dbReference type="Gene3D" id="3.60.15.10">
    <property type="entry name" value="Ribonuclease Z/Hydroxyacylglutathione hydrolase-like"/>
    <property type="match status" value="1"/>
</dbReference>
<dbReference type="InterPro" id="IPR001279">
    <property type="entry name" value="Metallo-B-lactamas"/>
</dbReference>
<dbReference type="STRING" id="1356854.N007_09095"/>
<dbReference type="SMART" id="SM00849">
    <property type="entry name" value="Lactamase_B"/>
    <property type="match status" value="1"/>
</dbReference>
<evidence type="ECO:0000256" key="2">
    <source>
        <dbReference type="ARBA" id="ARBA00007749"/>
    </source>
</evidence>
<dbReference type="SUPFAM" id="SSF56281">
    <property type="entry name" value="Metallo-hydrolase/oxidoreductase"/>
    <property type="match status" value="1"/>
</dbReference>
<accession>A0A9E6ZEQ9</accession>
<dbReference type="PANTHER" id="PTHR42978:SF7">
    <property type="entry name" value="METALLO-HYDROLASE RV2300C-RELATED"/>
    <property type="match status" value="1"/>
</dbReference>
<accession>T0BX73</accession>
<dbReference type="eggNOG" id="COG0491">
    <property type="taxonomic scope" value="Bacteria"/>
</dbReference>
<proteinExistence type="inferred from homology"/>
<dbReference type="AlphaFoldDB" id="T0BX73"/>
<evidence type="ECO:0000259" key="6">
    <source>
        <dbReference type="SMART" id="SM00849"/>
    </source>
</evidence>
<dbReference type="Proteomes" id="UP000829401">
    <property type="component" value="Chromosome"/>
</dbReference>
<protein>
    <submittedName>
        <fullName evidence="7">N-acyl homoserine lactonase family protein</fullName>
    </submittedName>
</protein>
<evidence type="ECO:0000313" key="7">
    <source>
        <dbReference type="EMBL" id="UNO48447.1"/>
    </source>
</evidence>
<feature type="domain" description="Metallo-beta-lactamase" evidence="6">
    <location>
        <begin position="32"/>
        <end position="228"/>
    </location>
</feature>
<dbReference type="Pfam" id="PF00753">
    <property type="entry name" value="Lactamase_B"/>
    <property type="match status" value="1"/>
</dbReference>
<gene>
    <name evidence="7" type="ORF">K1I37_17550</name>
</gene>
<dbReference type="GO" id="GO:0046872">
    <property type="term" value="F:metal ion binding"/>
    <property type="evidence" value="ECO:0007669"/>
    <property type="project" value="UniProtKB-KW"/>
</dbReference>
<keyword evidence="3" id="KW-0479">Metal-binding</keyword>
<keyword evidence="4" id="KW-0378">Hydrolase</keyword>
<comment type="similarity">
    <text evidence="2">Belongs to the metallo-beta-lactamase superfamily.</text>
</comment>
<evidence type="ECO:0000256" key="5">
    <source>
        <dbReference type="ARBA" id="ARBA00022833"/>
    </source>
</evidence>
<dbReference type="GO" id="GO:0016787">
    <property type="term" value="F:hydrolase activity"/>
    <property type="evidence" value="ECO:0007669"/>
    <property type="project" value="UniProtKB-KW"/>
</dbReference>
<dbReference type="InterPro" id="IPR051013">
    <property type="entry name" value="MBL_superfamily_lactonases"/>
</dbReference>
<dbReference type="KEGG" id="aaco:K1I37_17550"/>
<evidence type="ECO:0000256" key="3">
    <source>
        <dbReference type="ARBA" id="ARBA00022723"/>
    </source>
</evidence>
<keyword evidence="5" id="KW-0862">Zinc</keyword>
<evidence type="ECO:0000313" key="8">
    <source>
        <dbReference type="Proteomes" id="UP000829401"/>
    </source>
</evidence>
<dbReference type="PANTHER" id="PTHR42978">
    <property type="entry name" value="QUORUM-QUENCHING LACTONASE YTNP-RELATED-RELATED"/>
    <property type="match status" value="1"/>
</dbReference>
<keyword evidence="8" id="KW-1185">Reference proteome</keyword>
<dbReference type="CDD" id="cd07729">
    <property type="entry name" value="AHL_lactonase_MBL-fold"/>
    <property type="match status" value="1"/>
</dbReference>
<sequence length="248" mass="27662">MWKVVALKMGELTVEQASITYDRGYGARIDIPVWSAAITGGGYNILVDTGIHDATWVTENVSPCRISPEEEIVSALQQGMGWTPDDVDIVINTHLHYDHCGNNHLFKNAKFVVQKREWQAAHQPIPSQRGIYLPQLFDCVDYFSWRFVNGEEEIVGGVKVFLTPGHSDGHQSVLVKTEQGTLCISGDVSNLLVNIRENIPAGILTSTKEIFESMNRVRDLAQYILPGHEPTIQTFQSGNFPAIQADRQ</sequence>
<evidence type="ECO:0000256" key="4">
    <source>
        <dbReference type="ARBA" id="ARBA00022801"/>
    </source>
</evidence>
<evidence type="ECO:0000256" key="1">
    <source>
        <dbReference type="ARBA" id="ARBA00001947"/>
    </source>
</evidence>
<name>T0BX73_ALIAG</name>
<reference evidence="8" key="1">
    <citation type="journal article" date="2022" name="G3 (Bethesda)">
        <title>Unveiling the complete genome sequence of Alicyclobacillus acidoterrestris DSM 3922T, a taint-producing strain.</title>
        <authorList>
            <person name="Leonardo I.C."/>
            <person name="Barreto Crespo M.T."/>
            <person name="Gaspar F.B."/>
        </authorList>
    </citation>
    <scope>NUCLEOTIDE SEQUENCE [LARGE SCALE GENOMIC DNA]</scope>
    <source>
        <strain evidence="8">DSM 3922</strain>
    </source>
</reference>